<sequence length="67" mass="7167">MGGDGGLCPRDLSPRSAASPPQVVLARDGPLGLVTEITCLECKLISVSYSFYRYSSFIVASRDTRSV</sequence>
<organism evidence="2 3">
    <name type="scientific">Elysia crispata</name>
    <name type="common">lettuce slug</name>
    <dbReference type="NCBI Taxonomy" id="231223"/>
    <lineage>
        <taxon>Eukaryota</taxon>
        <taxon>Metazoa</taxon>
        <taxon>Spiralia</taxon>
        <taxon>Lophotrochozoa</taxon>
        <taxon>Mollusca</taxon>
        <taxon>Gastropoda</taxon>
        <taxon>Heterobranchia</taxon>
        <taxon>Euthyneura</taxon>
        <taxon>Panpulmonata</taxon>
        <taxon>Sacoglossa</taxon>
        <taxon>Placobranchoidea</taxon>
        <taxon>Plakobranchidae</taxon>
        <taxon>Elysia</taxon>
    </lineage>
</organism>
<proteinExistence type="predicted"/>
<accession>A0AAE1DJP1</accession>
<keyword evidence="3" id="KW-1185">Reference proteome</keyword>
<feature type="region of interest" description="Disordered" evidence="1">
    <location>
        <begin position="1"/>
        <end position="21"/>
    </location>
</feature>
<evidence type="ECO:0000313" key="3">
    <source>
        <dbReference type="Proteomes" id="UP001283361"/>
    </source>
</evidence>
<dbReference type="EMBL" id="JAWDGP010003555">
    <property type="protein sequence ID" value="KAK3773219.1"/>
    <property type="molecule type" value="Genomic_DNA"/>
</dbReference>
<reference evidence="2" key="1">
    <citation type="journal article" date="2023" name="G3 (Bethesda)">
        <title>A reference genome for the long-term kleptoplast-retaining sea slug Elysia crispata morphotype clarki.</title>
        <authorList>
            <person name="Eastman K.E."/>
            <person name="Pendleton A.L."/>
            <person name="Shaikh M.A."/>
            <person name="Suttiyut T."/>
            <person name="Ogas R."/>
            <person name="Tomko P."/>
            <person name="Gavelis G."/>
            <person name="Widhalm J.R."/>
            <person name="Wisecaver J.H."/>
        </authorList>
    </citation>
    <scope>NUCLEOTIDE SEQUENCE</scope>
    <source>
        <strain evidence="2">ECLA1</strain>
    </source>
</reference>
<dbReference type="AlphaFoldDB" id="A0AAE1DJP1"/>
<evidence type="ECO:0000256" key="1">
    <source>
        <dbReference type="SAM" id="MobiDB-lite"/>
    </source>
</evidence>
<name>A0AAE1DJP1_9GAST</name>
<dbReference type="Proteomes" id="UP001283361">
    <property type="component" value="Unassembled WGS sequence"/>
</dbReference>
<evidence type="ECO:0000313" key="2">
    <source>
        <dbReference type="EMBL" id="KAK3773219.1"/>
    </source>
</evidence>
<gene>
    <name evidence="2" type="ORF">RRG08_025885</name>
</gene>
<protein>
    <submittedName>
        <fullName evidence="2">Uncharacterized protein</fullName>
    </submittedName>
</protein>
<comment type="caution">
    <text evidence="2">The sequence shown here is derived from an EMBL/GenBank/DDBJ whole genome shotgun (WGS) entry which is preliminary data.</text>
</comment>